<dbReference type="GO" id="GO:0009401">
    <property type="term" value="P:phosphoenolpyruvate-dependent sugar phosphotransferase system"/>
    <property type="evidence" value="ECO:0007669"/>
    <property type="project" value="InterPro"/>
</dbReference>
<dbReference type="InterPro" id="IPR004796">
    <property type="entry name" value="PTS_IIC_cello"/>
</dbReference>
<feature type="domain" description="PTS EIIC type-3" evidence="10">
    <location>
        <begin position="8"/>
        <end position="403"/>
    </location>
</feature>
<dbReference type="PIRSF" id="PIRSF006351">
    <property type="entry name" value="PTS_EIIC-Cellobiose"/>
    <property type="match status" value="1"/>
</dbReference>
<organism evidence="11 12">
    <name type="scientific">Dielma fastidiosa</name>
    <dbReference type="NCBI Taxonomy" id="1034346"/>
    <lineage>
        <taxon>Bacteria</taxon>
        <taxon>Bacillati</taxon>
        <taxon>Bacillota</taxon>
        <taxon>Erysipelotrichia</taxon>
        <taxon>Erysipelotrichales</taxon>
        <taxon>Erysipelotrichaceae</taxon>
        <taxon>Dielma</taxon>
    </lineage>
</organism>
<gene>
    <name evidence="11" type="ORF">MQE39_12365</name>
</gene>
<dbReference type="Pfam" id="PF02378">
    <property type="entry name" value="PTS_EIIC"/>
    <property type="match status" value="1"/>
</dbReference>
<comment type="subcellular location">
    <subcellularLocation>
        <location evidence="1">Cell membrane</location>
        <topology evidence="1">Multi-pass membrane protein</topology>
    </subcellularLocation>
</comment>
<feature type="transmembrane region" description="Helical" evidence="9">
    <location>
        <begin position="334"/>
        <end position="354"/>
    </location>
</feature>
<comment type="function">
    <text evidence="8">The phosphoenolpyruvate-dependent sugar phosphotransferase system (PTS), a major carbohydrate active -transport system, catalyzes the phosphorylation of incoming sugar substrates concomitant with their translocation across the cell membrane.</text>
</comment>
<dbReference type="GO" id="GO:1902815">
    <property type="term" value="P:N,N'-diacetylchitobiose import"/>
    <property type="evidence" value="ECO:0007669"/>
    <property type="project" value="TreeGrafter"/>
</dbReference>
<feature type="transmembrane region" description="Helical" evidence="9">
    <location>
        <begin position="129"/>
        <end position="150"/>
    </location>
</feature>
<feature type="transmembrane region" description="Helical" evidence="9">
    <location>
        <begin position="171"/>
        <end position="191"/>
    </location>
</feature>
<evidence type="ECO:0000313" key="11">
    <source>
        <dbReference type="EMBL" id="MDY5168903.1"/>
    </source>
</evidence>
<dbReference type="InterPro" id="IPR004501">
    <property type="entry name" value="PTS_EIIC_3"/>
</dbReference>
<evidence type="ECO:0000256" key="1">
    <source>
        <dbReference type="ARBA" id="ARBA00004651"/>
    </source>
</evidence>
<evidence type="ECO:0000256" key="6">
    <source>
        <dbReference type="ARBA" id="ARBA00022989"/>
    </source>
</evidence>
<evidence type="ECO:0000259" key="10">
    <source>
        <dbReference type="PROSITE" id="PS51105"/>
    </source>
</evidence>
<feature type="transmembrane region" description="Helical" evidence="9">
    <location>
        <begin position="71"/>
        <end position="93"/>
    </location>
</feature>
<dbReference type="NCBIfam" id="TIGR00410">
    <property type="entry name" value="lacE"/>
    <property type="match status" value="1"/>
</dbReference>
<feature type="transmembrane region" description="Helical" evidence="9">
    <location>
        <begin position="27"/>
        <end position="51"/>
    </location>
</feature>
<dbReference type="InterPro" id="IPR051088">
    <property type="entry name" value="PTS_Sugar-EIIC/EIIB"/>
</dbReference>
<reference evidence="11" key="1">
    <citation type="submission" date="2022-03" db="EMBL/GenBank/DDBJ databases">
        <title>First case of bacteraemia caused by Dielma fastidiosa in a patient hospitalised with diverticulitis.</title>
        <authorList>
            <person name="Forman-Ankjaer B."/>
            <person name="Hvid-Jensen F."/>
            <person name="Kobel C.M."/>
            <person name="Greve T."/>
        </authorList>
    </citation>
    <scope>NUCLEOTIDE SEQUENCE</scope>
    <source>
        <strain evidence="11">AUH_DF_2021</strain>
    </source>
</reference>
<evidence type="ECO:0000256" key="9">
    <source>
        <dbReference type="SAM" id="Phobius"/>
    </source>
</evidence>
<dbReference type="PROSITE" id="PS51105">
    <property type="entry name" value="PTS_EIIC_TYPE_3"/>
    <property type="match status" value="1"/>
</dbReference>
<evidence type="ECO:0000256" key="4">
    <source>
        <dbReference type="ARBA" id="ARBA00022597"/>
    </source>
</evidence>
<dbReference type="InterPro" id="IPR003352">
    <property type="entry name" value="PTS_EIIC"/>
</dbReference>
<evidence type="ECO:0000256" key="3">
    <source>
        <dbReference type="ARBA" id="ARBA00022475"/>
    </source>
</evidence>
<dbReference type="EMBL" id="JALDAW010000022">
    <property type="protein sequence ID" value="MDY5168903.1"/>
    <property type="molecule type" value="Genomic_DNA"/>
</dbReference>
<keyword evidence="6 9" id="KW-1133">Transmembrane helix</keyword>
<evidence type="ECO:0000256" key="7">
    <source>
        <dbReference type="ARBA" id="ARBA00023136"/>
    </source>
</evidence>
<feature type="transmembrane region" description="Helical" evidence="9">
    <location>
        <begin position="374"/>
        <end position="403"/>
    </location>
</feature>
<dbReference type="PANTHER" id="PTHR33989:SF4">
    <property type="entry name" value="PTS SYSTEM N,N'-DIACETYLCHITOBIOSE-SPECIFIC EIIC COMPONENT"/>
    <property type="match status" value="1"/>
</dbReference>
<dbReference type="Proteomes" id="UP001276902">
    <property type="component" value="Unassembled WGS sequence"/>
</dbReference>
<keyword evidence="4 8" id="KW-0762">Sugar transport</keyword>
<keyword evidence="3 8" id="KW-1003">Cell membrane</keyword>
<name>A0AB35ULE3_9FIRM</name>
<dbReference type="RefSeq" id="WP_320883983.1">
    <property type="nucleotide sequence ID" value="NZ_BAABZA010000002.1"/>
</dbReference>
<evidence type="ECO:0000313" key="12">
    <source>
        <dbReference type="Proteomes" id="UP001276902"/>
    </source>
</evidence>
<dbReference type="GO" id="GO:0005886">
    <property type="term" value="C:plasma membrane"/>
    <property type="evidence" value="ECO:0007669"/>
    <property type="project" value="UniProtKB-SubCell"/>
</dbReference>
<accession>A0AB35ULE3</accession>
<keyword evidence="5 9" id="KW-0812">Transmembrane</keyword>
<sequence length="427" mass="46751">MNKVMDLMQRKLEPIAAKMSSNRGITAISNAMMALLPAILVGSIFTIITMLPISELSNFLASSGLAKIFNIMTNCTVGLMAVATVFAVAYYYIQEEIKAPVIPALLALSCFLIVTPLDESGSIPFENLGARGMFSALVVGLSFAWLYCLIIRKKLYIGLPDSVPPFVKSSFESLVPSVFLVILFGFIAWLFSLTEFMSIHGFIYTTLQRPLSMIGNNIFSLCLIVFIQQVIWCLGVHGGNVGNAFTNPVLLTFDAANLAAFGENAALPYIIGKAFQVVYSTEGGQGATLGLNIDMLLFSKSEKYKSLGKATIGTSIFCVNEPIIFGFPIVLNPIMMIPFVFTPVLLLLLAYAFTSINLLPRLIGAGFSYAFPRWLIGLYQGGVSVVLFCFAGIFISALIYYPFFKIQDNIAYKEELKLKNKKEDGNL</sequence>
<dbReference type="AlphaFoldDB" id="A0AB35ULE3"/>
<dbReference type="GO" id="GO:0008982">
    <property type="term" value="F:protein-N(PI)-phosphohistidine-sugar phosphotransferase activity"/>
    <property type="evidence" value="ECO:0007669"/>
    <property type="project" value="UniProtKB-UniRule"/>
</dbReference>
<feature type="transmembrane region" description="Helical" evidence="9">
    <location>
        <begin position="211"/>
        <end position="234"/>
    </location>
</feature>
<keyword evidence="7 8" id="KW-0472">Membrane</keyword>
<evidence type="ECO:0000256" key="8">
    <source>
        <dbReference type="PIRNR" id="PIRNR006351"/>
    </source>
</evidence>
<evidence type="ECO:0000256" key="2">
    <source>
        <dbReference type="ARBA" id="ARBA00022448"/>
    </source>
</evidence>
<proteinExistence type="predicted"/>
<feature type="transmembrane region" description="Helical" evidence="9">
    <location>
        <begin position="100"/>
        <end position="117"/>
    </location>
</feature>
<dbReference type="PANTHER" id="PTHR33989">
    <property type="match status" value="1"/>
</dbReference>
<evidence type="ECO:0000256" key="5">
    <source>
        <dbReference type="ARBA" id="ARBA00022692"/>
    </source>
</evidence>
<comment type="caution">
    <text evidence="11">The sequence shown here is derived from an EMBL/GenBank/DDBJ whole genome shotgun (WGS) entry which is preliminary data.</text>
</comment>
<protein>
    <recommendedName>
        <fullName evidence="8">Permease IIC component</fullName>
    </recommendedName>
</protein>
<keyword evidence="2 8" id="KW-0813">Transport</keyword>